<evidence type="ECO:0000313" key="2">
    <source>
        <dbReference type="Proteomes" id="UP000663864"/>
    </source>
</evidence>
<sequence length="190" mass="21276">MSFITPTRPLESSAKRLLKRVNICTERSFECTPVRYATSKRKTIQVLSSTMSSGITLLSDNDQTLVGDHTISDDSLLSLDRTLTENNNEMNKSNGTIITTPLEIIDSINSNNSDFSVITINQSDISQATVISKRSTKISIRPSSLLARILKPSTPKPSTANVKYINRYVRDIDRLKDTFGQEWFTLPNFV</sequence>
<proteinExistence type="predicted"/>
<dbReference type="EMBL" id="CAJNOT010000031">
    <property type="protein sequence ID" value="CAF0788092.1"/>
    <property type="molecule type" value="Genomic_DNA"/>
</dbReference>
<dbReference type="AlphaFoldDB" id="A0A813RX51"/>
<gene>
    <name evidence="1" type="ORF">ZHD862_LOCUS1758</name>
</gene>
<comment type="caution">
    <text evidence="1">The sequence shown here is derived from an EMBL/GenBank/DDBJ whole genome shotgun (WGS) entry which is preliminary data.</text>
</comment>
<evidence type="ECO:0000313" key="1">
    <source>
        <dbReference type="EMBL" id="CAF0788092.1"/>
    </source>
</evidence>
<dbReference type="Proteomes" id="UP000663864">
    <property type="component" value="Unassembled WGS sequence"/>
</dbReference>
<organism evidence="1 2">
    <name type="scientific">Rotaria sordida</name>
    <dbReference type="NCBI Taxonomy" id="392033"/>
    <lineage>
        <taxon>Eukaryota</taxon>
        <taxon>Metazoa</taxon>
        <taxon>Spiralia</taxon>
        <taxon>Gnathifera</taxon>
        <taxon>Rotifera</taxon>
        <taxon>Eurotatoria</taxon>
        <taxon>Bdelloidea</taxon>
        <taxon>Philodinida</taxon>
        <taxon>Philodinidae</taxon>
        <taxon>Rotaria</taxon>
    </lineage>
</organism>
<accession>A0A813RX51</accession>
<name>A0A813RX51_9BILA</name>
<reference evidence="1" key="1">
    <citation type="submission" date="2021-02" db="EMBL/GenBank/DDBJ databases">
        <authorList>
            <person name="Nowell W R."/>
        </authorList>
    </citation>
    <scope>NUCLEOTIDE SEQUENCE</scope>
</reference>
<protein>
    <submittedName>
        <fullName evidence="1">Uncharacterized protein</fullName>
    </submittedName>
</protein>